<keyword evidence="4 7" id="KW-0812">Transmembrane</keyword>
<feature type="transmembrane region" description="Helical" evidence="7">
    <location>
        <begin position="335"/>
        <end position="361"/>
    </location>
</feature>
<dbReference type="CDD" id="cd07989">
    <property type="entry name" value="LPLAT_AGPAT-like"/>
    <property type="match status" value="1"/>
</dbReference>
<evidence type="ECO:0000256" key="6">
    <source>
        <dbReference type="ARBA" id="ARBA00023136"/>
    </source>
</evidence>
<evidence type="ECO:0000256" key="2">
    <source>
        <dbReference type="ARBA" id="ARBA00022448"/>
    </source>
</evidence>
<dbReference type="PANTHER" id="PTHR43266:SF2">
    <property type="entry name" value="MAJOR FACILITATOR SUPERFAMILY (MFS) PROFILE DOMAIN-CONTAINING PROTEIN"/>
    <property type="match status" value="1"/>
</dbReference>
<feature type="transmembrane region" description="Helical" evidence="7">
    <location>
        <begin position="58"/>
        <end position="77"/>
    </location>
</feature>
<keyword evidence="10" id="KW-1185">Reference proteome</keyword>
<name>A0A9X3YLP7_9GAMM</name>
<dbReference type="Gene3D" id="1.20.1250.20">
    <property type="entry name" value="MFS general substrate transporter like domains"/>
    <property type="match status" value="1"/>
</dbReference>
<evidence type="ECO:0000256" key="1">
    <source>
        <dbReference type="ARBA" id="ARBA00004651"/>
    </source>
</evidence>
<feature type="transmembrane region" description="Helical" evidence="7">
    <location>
        <begin position="373"/>
        <end position="395"/>
    </location>
</feature>
<dbReference type="GO" id="GO:0016746">
    <property type="term" value="F:acyltransferase activity"/>
    <property type="evidence" value="ECO:0007669"/>
    <property type="project" value="InterPro"/>
</dbReference>
<feature type="transmembrane region" description="Helical" evidence="7">
    <location>
        <begin position="230"/>
        <end position="252"/>
    </location>
</feature>
<evidence type="ECO:0000256" key="5">
    <source>
        <dbReference type="ARBA" id="ARBA00022989"/>
    </source>
</evidence>
<feature type="transmembrane region" description="Helical" evidence="7">
    <location>
        <begin position="401"/>
        <end position="425"/>
    </location>
</feature>
<organism evidence="9 10">
    <name type="scientific">Tahibacter soli</name>
    <dbReference type="NCBI Taxonomy" id="2983605"/>
    <lineage>
        <taxon>Bacteria</taxon>
        <taxon>Pseudomonadati</taxon>
        <taxon>Pseudomonadota</taxon>
        <taxon>Gammaproteobacteria</taxon>
        <taxon>Lysobacterales</taxon>
        <taxon>Rhodanobacteraceae</taxon>
        <taxon>Tahibacter</taxon>
    </lineage>
</organism>
<keyword evidence="5 7" id="KW-1133">Transmembrane helix</keyword>
<evidence type="ECO:0000256" key="3">
    <source>
        <dbReference type="ARBA" id="ARBA00022475"/>
    </source>
</evidence>
<dbReference type="Pfam" id="PF07690">
    <property type="entry name" value="MFS_1"/>
    <property type="match status" value="1"/>
</dbReference>
<feature type="transmembrane region" description="Helical" evidence="7">
    <location>
        <begin position="113"/>
        <end position="130"/>
    </location>
</feature>
<keyword evidence="3" id="KW-1003">Cell membrane</keyword>
<comment type="subcellular location">
    <subcellularLocation>
        <location evidence="1">Cell membrane</location>
        <topology evidence="1">Multi-pass membrane protein</topology>
    </subcellularLocation>
</comment>
<feature type="transmembrane region" description="Helical" evidence="7">
    <location>
        <begin position="89"/>
        <end position="107"/>
    </location>
</feature>
<feature type="transmembrane region" description="Helical" evidence="7">
    <location>
        <begin position="150"/>
        <end position="172"/>
    </location>
</feature>
<evidence type="ECO:0000259" key="8">
    <source>
        <dbReference type="SMART" id="SM00563"/>
    </source>
</evidence>
<keyword evidence="6 7" id="KW-0472">Membrane</keyword>
<comment type="caution">
    <text evidence="9">The sequence shown here is derived from an EMBL/GenBank/DDBJ whole genome shotgun (WGS) entry which is preliminary data.</text>
</comment>
<feature type="transmembrane region" description="Helical" evidence="7">
    <location>
        <begin position="178"/>
        <end position="198"/>
    </location>
</feature>
<feature type="domain" description="Phospholipid/glycerol acyltransferase" evidence="8">
    <location>
        <begin position="458"/>
        <end position="574"/>
    </location>
</feature>
<dbReference type="CDD" id="cd06173">
    <property type="entry name" value="MFS_MefA_like"/>
    <property type="match status" value="1"/>
</dbReference>
<evidence type="ECO:0000256" key="7">
    <source>
        <dbReference type="SAM" id="Phobius"/>
    </source>
</evidence>
<dbReference type="RefSeq" id="WP_263545712.1">
    <property type="nucleotide sequence ID" value="NZ_JAOVZO020000017.1"/>
</dbReference>
<accession>A0A9X3YLP7</accession>
<evidence type="ECO:0000313" key="9">
    <source>
        <dbReference type="EMBL" id="MDC8013505.1"/>
    </source>
</evidence>
<dbReference type="PANTHER" id="PTHR43266">
    <property type="entry name" value="MACROLIDE-EFFLUX PROTEIN"/>
    <property type="match status" value="1"/>
</dbReference>
<dbReference type="SMART" id="SM00563">
    <property type="entry name" value="PlsC"/>
    <property type="match status" value="1"/>
</dbReference>
<dbReference type="InterPro" id="IPR002123">
    <property type="entry name" value="Plipid/glycerol_acylTrfase"/>
</dbReference>
<dbReference type="SUPFAM" id="SSF69593">
    <property type="entry name" value="Glycerol-3-phosphate (1)-acyltransferase"/>
    <property type="match status" value="1"/>
</dbReference>
<reference evidence="9" key="1">
    <citation type="submission" date="2023-02" db="EMBL/GenBank/DDBJ databases">
        <title>Tahibacter soli sp. nov. isolated from soil.</title>
        <authorList>
            <person name="Baek J.H."/>
            <person name="Lee J.K."/>
            <person name="Choi D.G."/>
            <person name="Jeon C.O."/>
        </authorList>
    </citation>
    <scope>NUCLEOTIDE SEQUENCE</scope>
    <source>
        <strain evidence="9">BL</strain>
    </source>
</reference>
<evidence type="ECO:0000313" key="10">
    <source>
        <dbReference type="Proteomes" id="UP001139971"/>
    </source>
</evidence>
<keyword evidence="2" id="KW-0813">Transport</keyword>
<proteinExistence type="predicted"/>
<feature type="transmembrane region" description="Helical" evidence="7">
    <location>
        <begin position="297"/>
        <end position="315"/>
    </location>
</feature>
<dbReference type="Pfam" id="PF01553">
    <property type="entry name" value="Acyltransferase"/>
    <property type="match status" value="1"/>
</dbReference>
<dbReference type="InterPro" id="IPR011701">
    <property type="entry name" value="MFS"/>
</dbReference>
<dbReference type="AlphaFoldDB" id="A0A9X3YLP7"/>
<dbReference type="GO" id="GO:0005886">
    <property type="term" value="C:plasma membrane"/>
    <property type="evidence" value="ECO:0007669"/>
    <property type="project" value="UniProtKB-SubCell"/>
</dbReference>
<dbReference type="EMBL" id="JAOVZO020000017">
    <property type="protein sequence ID" value="MDC8013505.1"/>
    <property type="molecule type" value="Genomic_DNA"/>
</dbReference>
<evidence type="ECO:0000256" key="4">
    <source>
        <dbReference type="ARBA" id="ARBA00022692"/>
    </source>
</evidence>
<sequence>MSESNQFALLRSRRFGPFFWTQALGAFNDNVFKNALVILVVYQIAAASSADSAFYTNLAAGLFILPFLLFSATSGQLSDKFDKARIAQWVKALELAIMVVAVAGFVWRNIPLLMTLLFLMGLHSTIFGPLKYGLLPQVLDERELVGGNGLIEMATFLAILLGQNLGATLIAIPDTGAWLVGGATILIALVGLGCSLMMPKVPSPAPDLKINWNPFSETWNNLTYIRGNRAVFLSCLGISWFWFFGSVFITQLPSYAKYVIGGDAGVYTFLLTVFSLGIGLGSLLCERLSGHKVEIGLVPFGSIGMTLFGVDMYFAKPDLAVAQGLHVAQLLSQPWVWRVLVDIFLMAVFSGFFIVPLFALIQTRSDPARRSRVIAANNILNALFMVVAAGLSAVLLNAAGLSIPGLLLATALMNAVVAIYIYTLVPEFLMRFLSWILVNTLYRIKLDGLERIPDTGAALLVCNHVSYMDALIIGGSVRRPVRFVMYYKIFNIPVLSFIFRTAKAIPIAGSKEDPELLAKAFDAVDATLAEGELVCIFPEGGLTRDGDIAQFRSGVEKILARRPVPVVPLALRGLWGSVFSRRDTALGRSRLPRRFWSKIGLAASDPVPAAEATAEALEAKVKTLRGDWA</sequence>
<feature type="transmembrane region" description="Helical" evidence="7">
    <location>
        <begin position="264"/>
        <end position="285"/>
    </location>
</feature>
<gene>
    <name evidence="9" type="ORF">OD750_013250</name>
</gene>
<dbReference type="SUPFAM" id="SSF103473">
    <property type="entry name" value="MFS general substrate transporter"/>
    <property type="match status" value="1"/>
</dbReference>
<dbReference type="GO" id="GO:0022857">
    <property type="term" value="F:transmembrane transporter activity"/>
    <property type="evidence" value="ECO:0007669"/>
    <property type="project" value="InterPro"/>
</dbReference>
<dbReference type="Proteomes" id="UP001139971">
    <property type="component" value="Unassembled WGS sequence"/>
</dbReference>
<protein>
    <submittedName>
        <fullName evidence="9">MFS transporter</fullName>
    </submittedName>
</protein>
<dbReference type="InterPro" id="IPR036259">
    <property type="entry name" value="MFS_trans_sf"/>
</dbReference>